<evidence type="ECO:0000259" key="2">
    <source>
        <dbReference type="Pfam" id="PF07587"/>
    </source>
</evidence>
<accession>A0A3B1DBR3</accession>
<sequence>MSRSFRLRFFSLLLFLIPVALLAADAILKPSKKTDVAKKSSAVKSKIDFAKQIEPLLRSHCYSCHGDEEEGGLRLDTKEHFLAGGDSGLAFVAGKSEKSPLYLRSAHLGDDDPMPPKGEGKPLSKSEVALIKRWIDQGAILPKALKGGMGKTDHWAFQPINSNVKFPAVKNKKWVRNGIDAFVLNKLEQEGIKASPEADRNTLIRRAYIDLIGLPPTPQEWQRWKTNSEANWYEQMVDHLLASPHYGERWGRRWLDVARYADSDGYEKDKPRPHAWRWREWVIRAFNADMPFDQFTKEQMAGDLFPNATLEQKVATGFHRNTLVNREGGIDPEEDRVKRTIDRTNTMGGAWLGLTVGCCQCHSHKYDPLSQKEYYQMYSFFNNMEEPNIGAPFPVNIASYKKKKAAFDKTYKAKYLDAITQYKKTKLKVSLDKWEATKPDTKSIWTVIKPETFRANKGAKLTVLEDNSLLASKNNPGRQQEYHITFRSKTTGITGFRVEALPDASLPKNGPGRATNGNFVLSQFIVKTAPIDLSKPIRQIKLAKAKANHTQQGTNPVKVLDGFIYLGWGIAPRTGKRHVLTVETKTPVGNKAGLQYAIQLTSGTHLAQYQTLGRFRISYTTAKAPLPFDGMDKNLADIITIPKGKRTVKQQTTLLNHFATIDPGYIKLKKAADVYLKKAPKNPWHIYKAQTIAEKKELRKTHVLIRGNFLTPGKEVQRGSFGVLNTLKPRGKQLDRIDLANWLTSSENPLTTRVTVNRMWQHHFGRGIVSSVNDFGTQGEKPSHPELLDWLATQFRTEMNWSLKKLHKLIVTSATYRQSAVARPELLERDPYNSWLARQNRLRVEAEIVRDVALSASGLLVPTIGGPSVRPPRPPGLDKLGYANGVKWKTSKGDAIYRRGLYTFFQRTVPYPMLMTFDAPDSNTSCVRRNSSNTPLQSLTLWNDSVFIECAQVLGQRIVKEVSVTKNQQQAIRSRIQYGFQLCFSRQPTEKEISILIKLYQSQLAICEKNNKITKEIIGKKKIPKNVKPAELAAWVIIGRTLINLDEFITRG</sequence>
<reference evidence="4" key="1">
    <citation type="submission" date="2018-06" db="EMBL/GenBank/DDBJ databases">
        <authorList>
            <person name="Zhirakovskaya E."/>
        </authorList>
    </citation>
    <scope>NUCLEOTIDE SEQUENCE</scope>
</reference>
<evidence type="ECO:0008006" key="5">
    <source>
        <dbReference type="Google" id="ProtNLM"/>
    </source>
</evidence>
<dbReference type="SUPFAM" id="SSF46626">
    <property type="entry name" value="Cytochrome c"/>
    <property type="match status" value="1"/>
</dbReference>
<organism evidence="4">
    <name type="scientific">hydrothermal vent metagenome</name>
    <dbReference type="NCBI Taxonomy" id="652676"/>
    <lineage>
        <taxon>unclassified sequences</taxon>
        <taxon>metagenomes</taxon>
        <taxon>ecological metagenomes</taxon>
    </lineage>
</organism>
<dbReference type="InterPro" id="IPR022655">
    <property type="entry name" value="DUF1553"/>
</dbReference>
<dbReference type="GO" id="GO:0009055">
    <property type="term" value="F:electron transfer activity"/>
    <property type="evidence" value="ECO:0007669"/>
    <property type="project" value="InterPro"/>
</dbReference>
<dbReference type="Pfam" id="PF07583">
    <property type="entry name" value="PSCyt2"/>
    <property type="match status" value="1"/>
</dbReference>
<dbReference type="Pfam" id="PF07587">
    <property type="entry name" value="PSD1"/>
    <property type="match status" value="1"/>
</dbReference>
<dbReference type="PANTHER" id="PTHR35889">
    <property type="entry name" value="CYCLOINULO-OLIGOSACCHARIDE FRUCTANOTRANSFERASE-RELATED"/>
    <property type="match status" value="1"/>
</dbReference>
<protein>
    <recommendedName>
        <fullName evidence="5">Cytochrome c domain-containing protein</fullName>
    </recommendedName>
</protein>
<evidence type="ECO:0000313" key="4">
    <source>
        <dbReference type="EMBL" id="VAX38202.1"/>
    </source>
</evidence>
<dbReference type="InterPro" id="IPR011429">
    <property type="entry name" value="Cyt_c_Planctomycete-type"/>
</dbReference>
<dbReference type="InterPro" id="IPR011444">
    <property type="entry name" value="DUF1549"/>
</dbReference>
<proteinExistence type="predicted"/>
<feature type="domain" description="DUF1553" evidence="2">
    <location>
        <begin position="736"/>
        <end position="999"/>
    </location>
</feature>
<name>A0A3B1DBR3_9ZZZZ</name>
<feature type="domain" description="DUF1549" evidence="1">
    <location>
        <begin position="179"/>
        <end position="385"/>
    </location>
</feature>
<dbReference type="InterPro" id="IPR036909">
    <property type="entry name" value="Cyt_c-like_dom_sf"/>
</dbReference>
<dbReference type="Pfam" id="PF07635">
    <property type="entry name" value="PSCyt1"/>
    <property type="match status" value="1"/>
</dbReference>
<dbReference type="PANTHER" id="PTHR35889:SF3">
    <property type="entry name" value="F-BOX DOMAIN-CONTAINING PROTEIN"/>
    <property type="match status" value="1"/>
</dbReference>
<gene>
    <name evidence="4" type="ORF">MNBD_PLANCTO02-262</name>
</gene>
<feature type="domain" description="Cytochrome C Planctomycete-type" evidence="3">
    <location>
        <begin position="61"/>
        <end position="118"/>
    </location>
</feature>
<dbReference type="EMBL" id="UOGL01000168">
    <property type="protein sequence ID" value="VAX38202.1"/>
    <property type="molecule type" value="Genomic_DNA"/>
</dbReference>
<evidence type="ECO:0000259" key="1">
    <source>
        <dbReference type="Pfam" id="PF07583"/>
    </source>
</evidence>
<evidence type="ECO:0000259" key="3">
    <source>
        <dbReference type="Pfam" id="PF07635"/>
    </source>
</evidence>
<dbReference type="GO" id="GO:0020037">
    <property type="term" value="F:heme binding"/>
    <property type="evidence" value="ECO:0007669"/>
    <property type="project" value="InterPro"/>
</dbReference>
<dbReference type="AlphaFoldDB" id="A0A3B1DBR3"/>